<dbReference type="EMBL" id="JAASQI010000004">
    <property type="protein sequence ID" value="NIJ58192.1"/>
    <property type="molecule type" value="Genomic_DNA"/>
</dbReference>
<evidence type="ECO:0000313" key="3">
    <source>
        <dbReference type="Proteomes" id="UP001429580"/>
    </source>
</evidence>
<accession>A0ABX0UZ30</accession>
<reference evidence="2 3" key="1">
    <citation type="submission" date="2020-03" db="EMBL/GenBank/DDBJ databases">
        <title>Genomic Encyclopedia of Type Strains, Phase IV (KMG-IV): sequencing the most valuable type-strain genomes for metagenomic binning, comparative biology and taxonomic classification.</title>
        <authorList>
            <person name="Goeker M."/>
        </authorList>
    </citation>
    <scope>NUCLEOTIDE SEQUENCE [LARGE SCALE GENOMIC DNA]</scope>
    <source>
        <strain evidence="2 3">DSM 103870</strain>
    </source>
</reference>
<organism evidence="2 3">
    <name type="scientific">Pseudochelatococcus lubricantis</name>
    <dbReference type="NCBI Taxonomy" id="1538102"/>
    <lineage>
        <taxon>Bacteria</taxon>
        <taxon>Pseudomonadati</taxon>
        <taxon>Pseudomonadota</taxon>
        <taxon>Alphaproteobacteria</taxon>
        <taxon>Hyphomicrobiales</taxon>
        <taxon>Chelatococcaceae</taxon>
        <taxon>Pseudochelatococcus</taxon>
    </lineage>
</organism>
<proteinExistence type="predicted"/>
<gene>
    <name evidence="2" type="ORF">FHS82_002034</name>
</gene>
<name>A0ABX0UZ30_9HYPH</name>
<feature type="chain" id="PRO_5047150594" evidence="1">
    <location>
        <begin position="27"/>
        <end position="150"/>
    </location>
</feature>
<keyword evidence="1" id="KW-0732">Signal</keyword>
<comment type="caution">
    <text evidence="2">The sequence shown here is derived from an EMBL/GenBank/DDBJ whole genome shotgun (WGS) entry which is preliminary data.</text>
</comment>
<feature type="signal peptide" evidence="1">
    <location>
        <begin position="1"/>
        <end position="26"/>
    </location>
</feature>
<sequence length="150" mass="16417">MRSLVVAGAFAGAVLASLLAGAPAVARDDVRAEDRFLAFSGNVPACDDPRVLRRIANRFAFREAHFWQSPLTIEGFERVRDVALRPWGDAFIPRRFCTAVSQISDGRKRVVHYSVREALGPIGIGSDVQWCVVGLDRHLSFAPACRAALP</sequence>
<dbReference type="Proteomes" id="UP001429580">
    <property type="component" value="Unassembled WGS sequence"/>
</dbReference>
<keyword evidence="3" id="KW-1185">Reference proteome</keyword>
<evidence type="ECO:0000313" key="2">
    <source>
        <dbReference type="EMBL" id="NIJ58192.1"/>
    </source>
</evidence>
<dbReference type="RefSeq" id="WP_166951898.1">
    <property type="nucleotide sequence ID" value="NZ_JAASQI010000004.1"/>
</dbReference>
<evidence type="ECO:0000256" key="1">
    <source>
        <dbReference type="SAM" id="SignalP"/>
    </source>
</evidence>
<protein>
    <submittedName>
        <fullName evidence="2">Uncharacterized protein</fullName>
    </submittedName>
</protein>